<dbReference type="GO" id="GO:0016020">
    <property type="term" value="C:membrane"/>
    <property type="evidence" value="ECO:0007669"/>
    <property type="project" value="UniProtKB-SubCell"/>
</dbReference>
<keyword evidence="9" id="KW-1133">Transmembrane helix</keyword>
<evidence type="ECO:0000313" key="16">
    <source>
        <dbReference type="EMBL" id="GFR42568.1"/>
    </source>
</evidence>
<evidence type="ECO:0000256" key="14">
    <source>
        <dbReference type="SAM" id="MobiDB-lite"/>
    </source>
</evidence>
<accession>A0AAD3DJ99</accession>
<dbReference type="SUPFAM" id="SSF55961">
    <property type="entry name" value="Bet v1-like"/>
    <property type="match status" value="1"/>
</dbReference>
<feature type="compositionally biased region" description="Low complexity" evidence="14">
    <location>
        <begin position="72"/>
        <end position="87"/>
    </location>
</feature>
<evidence type="ECO:0000256" key="13">
    <source>
        <dbReference type="ARBA" id="ARBA00023136"/>
    </source>
</evidence>
<evidence type="ECO:0000256" key="5">
    <source>
        <dbReference type="ARBA" id="ARBA00022692"/>
    </source>
</evidence>
<keyword evidence="12" id="KW-0411">Iron-sulfur</keyword>
<feature type="region of interest" description="Disordered" evidence="14">
    <location>
        <begin position="54"/>
        <end position="87"/>
    </location>
</feature>
<dbReference type="InterPro" id="IPR013626">
    <property type="entry name" value="PaO"/>
</dbReference>
<dbReference type="GO" id="GO:0051537">
    <property type="term" value="F:2 iron, 2 sulfur cluster binding"/>
    <property type="evidence" value="ECO:0007669"/>
    <property type="project" value="UniProtKB-KW"/>
</dbReference>
<keyword evidence="6" id="KW-0001">2Fe-2S</keyword>
<evidence type="ECO:0000256" key="8">
    <source>
        <dbReference type="ARBA" id="ARBA00022946"/>
    </source>
</evidence>
<dbReference type="SUPFAM" id="SSF50022">
    <property type="entry name" value="ISP domain"/>
    <property type="match status" value="1"/>
</dbReference>
<feature type="non-terminal residue" evidence="16">
    <location>
        <position position="1"/>
    </location>
</feature>
<evidence type="ECO:0000259" key="15">
    <source>
        <dbReference type="PROSITE" id="PS51296"/>
    </source>
</evidence>
<dbReference type="GO" id="GO:0010277">
    <property type="term" value="F:chlorophyllide a oxygenase activity"/>
    <property type="evidence" value="ECO:0007669"/>
    <property type="project" value="InterPro"/>
</dbReference>
<keyword evidence="17" id="KW-1185">Reference proteome</keyword>
<evidence type="ECO:0000256" key="6">
    <source>
        <dbReference type="ARBA" id="ARBA00022714"/>
    </source>
</evidence>
<evidence type="ECO:0000256" key="4">
    <source>
        <dbReference type="ARBA" id="ARBA00022640"/>
    </source>
</evidence>
<proteinExistence type="predicted"/>
<name>A0AAD3DJ99_9CHLO</name>
<gene>
    <name evidence="16" type="ORF">Agub_g3466</name>
</gene>
<keyword evidence="7" id="KW-0479">Metal-binding</keyword>
<dbReference type="Gene3D" id="3.90.380.10">
    <property type="entry name" value="Naphthalene 1,2-dioxygenase Alpha Subunit, Chain A, domain 1"/>
    <property type="match status" value="1"/>
</dbReference>
<keyword evidence="8" id="KW-0809">Transit peptide</keyword>
<evidence type="ECO:0000256" key="2">
    <source>
        <dbReference type="ARBA" id="ARBA00004370"/>
    </source>
</evidence>
<comment type="subcellular location">
    <subcellularLocation>
        <location evidence="2">Membrane</location>
    </subcellularLocation>
    <subcellularLocation>
        <location evidence="1">Plastid</location>
        <location evidence="1">Chloroplast</location>
    </subcellularLocation>
</comment>
<dbReference type="AlphaFoldDB" id="A0AAD3DJ99"/>
<evidence type="ECO:0000256" key="3">
    <source>
        <dbReference type="ARBA" id="ARBA00022528"/>
    </source>
</evidence>
<dbReference type="Gene3D" id="2.102.10.10">
    <property type="entry name" value="Rieske [2Fe-2S] iron-sulphur domain"/>
    <property type="match status" value="1"/>
</dbReference>
<dbReference type="Pfam" id="PF08417">
    <property type="entry name" value="PaO"/>
    <property type="match status" value="1"/>
</dbReference>
<organism evidence="16 17">
    <name type="scientific">Astrephomene gubernaculifera</name>
    <dbReference type="NCBI Taxonomy" id="47775"/>
    <lineage>
        <taxon>Eukaryota</taxon>
        <taxon>Viridiplantae</taxon>
        <taxon>Chlorophyta</taxon>
        <taxon>core chlorophytes</taxon>
        <taxon>Chlorophyceae</taxon>
        <taxon>CS clade</taxon>
        <taxon>Chlamydomonadales</taxon>
        <taxon>Astrephomenaceae</taxon>
        <taxon>Astrephomene</taxon>
    </lineage>
</organism>
<dbReference type="EMBL" id="BMAR01000003">
    <property type="protein sequence ID" value="GFR42568.1"/>
    <property type="molecule type" value="Genomic_DNA"/>
</dbReference>
<keyword evidence="13" id="KW-0472">Membrane</keyword>
<evidence type="ECO:0000313" key="17">
    <source>
        <dbReference type="Proteomes" id="UP001054857"/>
    </source>
</evidence>
<keyword evidence="4" id="KW-0934">Plastid</keyword>
<evidence type="ECO:0000256" key="7">
    <source>
        <dbReference type="ARBA" id="ARBA00022723"/>
    </source>
</evidence>
<dbReference type="InterPro" id="IPR036922">
    <property type="entry name" value="Rieske_2Fe-2S_sf"/>
</dbReference>
<dbReference type="GO" id="GO:0009507">
    <property type="term" value="C:chloroplast"/>
    <property type="evidence" value="ECO:0007669"/>
    <property type="project" value="UniProtKB-SubCell"/>
</dbReference>
<evidence type="ECO:0000256" key="11">
    <source>
        <dbReference type="ARBA" id="ARBA00023004"/>
    </source>
</evidence>
<keyword evidence="10" id="KW-0560">Oxidoreductase</keyword>
<feature type="non-terminal residue" evidence="16">
    <location>
        <position position="484"/>
    </location>
</feature>
<keyword evidence="5" id="KW-0812">Transmembrane</keyword>
<evidence type="ECO:0000256" key="12">
    <source>
        <dbReference type="ARBA" id="ARBA00023014"/>
    </source>
</evidence>
<feature type="domain" description="Rieske" evidence="15">
    <location>
        <begin position="102"/>
        <end position="214"/>
    </location>
</feature>
<dbReference type="Pfam" id="PF00355">
    <property type="entry name" value="Rieske"/>
    <property type="match status" value="1"/>
</dbReference>
<keyword evidence="11" id="KW-0408">Iron</keyword>
<dbReference type="GO" id="GO:0046872">
    <property type="term" value="F:metal ion binding"/>
    <property type="evidence" value="ECO:0007669"/>
    <property type="project" value="UniProtKB-KW"/>
</dbReference>
<comment type="caution">
    <text evidence="16">The sequence shown here is derived from an EMBL/GenBank/DDBJ whole genome shotgun (WGS) entry which is preliminary data.</text>
</comment>
<evidence type="ECO:0000256" key="9">
    <source>
        <dbReference type="ARBA" id="ARBA00022989"/>
    </source>
</evidence>
<dbReference type="PANTHER" id="PTHR21266:SF32">
    <property type="entry name" value="CHOLESTEROL 7-DESATURASE NVD"/>
    <property type="match status" value="1"/>
</dbReference>
<keyword evidence="3" id="KW-0150">Chloroplast</keyword>
<feature type="compositionally biased region" description="Polar residues" evidence="14">
    <location>
        <begin position="54"/>
        <end position="70"/>
    </location>
</feature>
<dbReference type="PANTHER" id="PTHR21266">
    <property type="entry name" value="IRON-SULFUR DOMAIN CONTAINING PROTEIN"/>
    <property type="match status" value="1"/>
</dbReference>
<sequence>AHLKCFVFMYKMERTCSSSVRPAYSKLPRLKGWQPFQPIVRPLPRTIATSSPVVTVTEPSTGPCNHQTDVGSPPVSSSAAPATVPAPAAEPAGQPFPWFSHWYPVAVLSDLDPRRPHATHLLGIPLALWRDAQGQWRAVEDRCPHRLAPLSEGRVEADGSLQCAYHGWQFDGRGACTHIPQLRGDERAQGVACASRRACVRAFPCQQLHGLLWVLPDASEQGWSKAAQEPVPSTAIKELMGGPEAEGWRQTTQWYARDVPNRFDTLVENLIDPSHVPFAHHGVQGRRESEKGTVTKLFEELTAGGFSFDYDPKNPRFPPSRPMFRAPTYIRYGSKFRTLNAYGVPTRPGWSRVYATFTKDTRSNLPLPWFINAIYSFIESTPWLEHLFQRHLVLEGDAYMLHVQERLLLQEKGNWKDSFYMPAPADSSVIAMRRWLDEFGGRVPTCEPDTPMPPQMSKRQVLDRYSQHTQHCSHCKKALRNIEL</sequence>
<dbReference type="PROSITE" id="PS51296">
    <property type="entry name" value="RIESKE"/>
    <property type="match status" value="1"/>
</dbReference>
<evidence type="ECO:0000256" key="1">
    <source>
        <dbReference type="ARBA" id="ARBA00004229"/>
    </source>
</evidence>
<evidence type="ECO:0000256" key="10">
    <source>
        <dbReference type="ARBA" id="ARBA00023002"/>
    </source>
</evidence>
<dbReference type="Proteomes" id="UP001054857">
    <property type="component" value="Unassembled WGS sequence"/>
</dbReference>
<dbReference type="InterPro" id="IPR050584">
    <property type="entry name" value="Cholesterol_7-desaturase"/>
</dbReference>
<dbReference type="InterPro" id="IPR017941">
    <property type="entry name" value="Rieske_2Fe-2S"/>
</dbReference>
<protein>
    <recommendedName>
        <fullName evidence="15">Rieske domain-containing protein</fullName>
    </recommendedName>
</protein>
<reference evidence="16 17" key="1">
    <citation type="journal article" date="2021" name="Sci. Rep.">
        <title>Genome sequencing of the multicellular alga Astrephomene provides insights into convergent evolution of germ-soma differentiation.</title>
        <authorList>
            <person name="Yamashita S."/>
            <person name="Yamamoto K."/>
            <person name="Matsuzaki R."/>
            <person name="Suzuki S."/>
            <person name="Yamaguchi H."/>
            <person name="Hirooka S."/>
            <person name="Minakuchi Y."/>
            <person name="Miyagishima S."/>
            <person name="Kawachi M."/>
            <person name="Toyoda A."/>
            <person name="Nozaki H."/>
        </authorList>
    </citation>
    <scope>NUCLEOTIDE SEQUENCE [LARGE SCALE GENOMIC DNA]</scope>
    <source>
        <strain evidence="16 17">NIES-4017</strain>
    </source>
</reference>